<dbReference type="GO" id="GO:0000209">
    <property type="term" value="P:protein polyubiquitination"/>
    <property type="evidence" value="ECO:0007669"/>
    <property type="project" value="TreeGrafter"/>
</dbReference>
<dbReference type="InterPro" id="IPR059033">
    <property type="entry name" value="C144_05_dom"/>
</dbReference>
<dbReference type="CDD" id="cd18793">
    <property type="entry name" value="SF2_C_SNF"/>
    <property type="match status" value="1"/>
</dbReference>
<feature type="compositionally biased region" description="Polar residues" evidence="8">
    <location>
        <begin position="1205"/>
        <end position="1216"/>
    </location>
</feature>
<evidence type="ECO:0000256" key="1">
    <source>
        <dbReference type="ARBA" id="ARBA00022723"/>
    </source>
</evidence>
<keyword evidence="6" id="KW-0067">ATP-binding</keyword>
<evidence type="ECO:0000256" key="5">
    <source>
        <dbReference type="ARBA" id="ARBA00022833"/>
    </source>
</evidence>
<evidence type="ECO:0000313" key="12">
    <source>
        <dbReference type="EMBL" id="KAK4193011.1"/>
    </source>
</evidence>
<dbReference type="CDD" id="cd18070">
    <property type="entry name" value="DEXQc_SHPRH"/>
    <property type="match status" value="1"/>
</dbReference>
<feature type="compositionally biased region" description="Basic and acidic residues" evidence="8">
    <location>
        <begin position="737"/>
        <end position="749"/>
    </location>
</feature>
<dbReference type="GO" id="GO:0008270">
    <property type="term" value="F:zinc ion binding"/>
    <property type="evidence" value="ECO:0007669"/>
    <property type="project" value="UniProtKB-KW"/>
</dbReference>
<protein>
    <submittedName>
        <fullName evidence="12">ATP-dependent helicase IRC20</fullName>
    </submittedName>
</protein>
<sequence>MARATKKSRKAVDPESEVAGIAALLERIRSIPAPGIPDSNEDADPERPTKRHKNAKHESVTVAREQLLLPLPDVLTCADDIECAPKDVGNILDVQFENPGASSKWQLRVTPRSKPQFCATFTLNKNSLTTELESALHVVHAQGVDPGEEGCVWGAVTMVIRKTRDSTQLVMNIKVKWNDRLTVWGSKKAGSDSQQRLQDKIISTWYPDLGLLSSQEKQPSWSPQDFYEAAFVPDKHSFDAEVTALEVPQLETKLYPFQRRAVQWLLRREGVQWQQELSDGEGKVVPYTPSTALDGTSGTFRPVKDLDGNTIHLSPVLHTFTRSPALISSIEFVRGGILAEEMGLGKTLEVISLILLHPRPESPLLVFDYSLGREILSTSATLIISPDTLLDQWLSEIARHAPALRVLNYLGLKNTTKQRGGESISAEYLAQHDVVVTTYEVLRQEIWAASDRPQRSMRNEKQYETVKSPLVQLSWWRVCSDEAQMVENAGTNAARMAQRIPRLNAWGITGTPVKDDVQKDLRGLLLFLRYDLYASDTKSWNTLSTRDKQSFRNVFHSICLRHTKALVRDEITIPPQKRYVISMPFTAVEQQHYESLFKELVATCGLDRHGNPIDEDWDPEDPSVQSAMRMALDRLRQTVLHPEVGPRNRRALGKKAGPMRTVAEVLDAMLDQSDGALRADQRAFLSQKLQTGQILAHQKRVKGALKVWEEVLEKASETVLECREQAHAAAQQASTGQKDKSQGADRGQDEETDIEDDDEGDGGMPSPVKEARRRLRLALEIQHTAVFFCANAYFSLKSDETLTAPGSEDFKKLEELEVKCYDRAKMIRKEILQESHGKATVAMKNVASLATNQEFTVIPEFKFIAPGGLETNRIAEALEEIGGALNEQANMLDEWREHVVQSLLKPLVDEENEEVTGEEYDQSTKIQDEILAYLQALRTALADRSATITGLKNFLVDHETKVAKRTATAGDGPSPEKLLELLKLRDEVKPPYEETYNLSSLRGIVSELRGLTTKLRTNAAQGSSRAEIELEIANNLLKSTLAQQNEQAKALTAMEKEAEKFMDTLNVRLEFYRQLQAVSDMVGEYEGPTDEASLDLAFRAAQKQEDTLQNKLAAAEAKHRYLLHLKEAETGSEEQRQCVICQSSFSIGVLTVCGHQFCKECITLWFKAHHNCPICKRRLTDSNLHDITLKPQELKLHQESDTRDSPQSSPSQSFTASARVPAIYSEFNADQLADIKNIDLDGPNFTTKVDTLVRHILWLRGSDPGAKSIVFSQYKEFLAVVALAFQRYRIGYTSFDKANGITKFKEDPGTEVFLLSARAHASGLNLVNASHVFLCEPLLNTALELQAIARVHRIGQQHETTVWLYIVEGTVEESIYKLSVQRRLEHMGNQSKNGISTASTGKAKGKESDPVLLLDASLDAANSLEMQQARLTKLMGKDGIVGEAVDKKDLWTCLFGNSKDQERNKGDEARLIANPALRGFLAAEAAEERRVIDGQIGSA</sequence>
<comment type="caution">
    <text evidence="12">The sequence shown here is derived from an EMBL/GenBank/DDBJ whole genome shotgun (WGS) entry which is preliminary data.</text>
</comment>
<dbReference type="SMART" id="SM00487">
    <property type="entry name" value="DEXDc"/>
    <property type="match status" value="1"/>
</dbReference>
<keyword evidence="13" id="KW-1185">Reference proteome</keyword>
<dbReference type="PROSITE" id="PS00518">
    <property type="entry name" value="ZF_RING_1"/>
    <property type="match status" value="1"/>
</dbReference>
<dbReference type="GO" id="GO:0004386">
    <property type="term" value="F:helicase activity"/>
    <property type="evidence" value="ECO:0007669"/>
    <property type="project" value="UniProtKB-KW"/>
</dbReference>
<dbReference type="InterPro" id="IPR001650">
    <property type="entry name" value="Helicase_C-like"/>
</dbReference>
<dbReference type="Gene3D" id="3.30.40.10">
    <property type="entry name" value="Zinc/RING finger domain, C3HC4 (zinc finger)"/>
    <property type="match status" value="1"/>
</dbReference>
<dbReference type="GO" id="GO:0005634">
    <property type="term" value="C:nucleus"/>
    <property type="evidence" value="ECO:0007669"/>
    <property type="project" value="TreeGrafter"/>
</dbReference>
<dbReference type="InterPro" id="IPR013083">
    <property type="entry name" value="Znf_RING/FYVE/PHD"/>
</dbReference>
<dbReference type="GO" id="GO:0016787">
    <property type="term" value="F:hydrolase activity"/>
    <property type="evidence" value="ECO:0007669"/>
    <property type="project" value="UniProtKB-KW"/>
</dbReference>
<dbReference type="EMBL" id="MU864352">
    <property type="protein sequence ID" value="KAK4193011.1"/>
    <property type="molecule type" value="Genomic_DNA"/>
</dbReference>
<dbReference type="InterPro" id="IPR038718">
    <property type="entry name" value="SNF2-like_sf"/>
</dbReference>
<keyword evidence="5" id="KW-0862">Zinc</keyword>
<evidence type="ECO:0000256" key="6">
    <source>
        <dbReference type="ARBA" id="ARBA00022840"/>
    </source>
</evidence>
<evidence type="ECO:0000313" key="13">
    <source>
        <dbReference type="Proteomes" id="UP001302126"/>
    </source>
</evidence>
<dbReference type="InterPro" id="IPR014001">
    <property type="entry name" value="Helicase_ATP-bd"/>
</dbReference>
<dbReference type="InterPro" id="IPR052583">
    <property type="entry name" value="ATP-helicase/E3_Ub-Ligase"/>
</dbReference>
<dbReference type="PROSITE" id="PS51192">
    <property type="entry name" value="HELICASE_ATP_BIND_1"/>
    <property type="match status" value="1"/>
</dbReference>
<proteinExistence type="predicted"/>
<keyword evidence="12" id="KW-0347">Helicase</keyword>
<keyword evidence="3 7" id="KW-0863">Zinc-finger</keyword>
<dbReference type="Proteomes" id="UP001302126">
    <property type="component" value="Unassembled WGS sequence"/>
</dbReference>
<dbReference type="GO" id="GO:0006974">
    <property type="term" value="P:DNA damage response"/>
    <property type="evidence" value="ECO:0007669"/>
    <property type="project" value="TreeGrafter"/>
</dbReference>
<dbReference type="GO" id="GO:0005524">
    <property type="term" value="F:ATP binding"/>
    <property type="evidence" value="ECO:0007669"/>
    <property type="project" value="InterPro"/>
</dbReference>
<keyword evidence="2" id="KW-0547">Nucleotide-binding</keyword>
<evidence type="ECO:0000256" key="4">
    <source>
        <dbReference type="ARBA" id="ARBA00022801"/>
    </source>
</evidence>
<reference evidence="12" key="1">
    <citation type="journal article" date="2023" name="Mol. Phylogenet. Evol.">
        <title>Genome-scale phylogeny and comparative genomics of the fungal order Sordariales.</title>
        <authorList>
            <person name="Hensen N."/>
            <person name="Bonometti L."/>
            <person name="Westerberg I."/>
            <person name="Brannstrom I.O."/>
            <person name="Guillou S."/>
            <person name="Cros-Aarteil S."/>
            <person name="Calhoun S."/>
            <person name="Haridas S."/>
            <person name="Kuo A."/>
            <person name="Mondo S."/>
            <person name="Pangilinan J."/>
            <person name="Riley R."/>
            <person name="LaButti K."/>
            <person name="Andreopoulos B."/>
            <person name="Lipzen A."/>
            <person name="Chen C."/>
            <person name="Yan M."/>
            <person name="Daum C."/>
            <person name="Ng V."/>
            <person name="Clum A."/>
            <person name="Steindorff A."/>
            <person name="Ohm R.A."/>
            <person name="Martin F."/>
            <person name="Silar P."/>
            <person name="Natvig D.O."/>
            <person name="Lalanne C."/>
            <person name="Gautier V."/>
            <person name="Ament-Velasquez S.L."/>
            <person name="Kruys A."/>
            <person name="Hutchinson M.I."/>
            <person name="Powell A.J."/>
            <person name="Barry K."/>
            <person name="Miller A.N."/>
            <person name="Grigoriev I.V."/>
            <person name="Debuchy R."/>
            <person name="Gladieux P."/>
            <person name="Hiltunen Thoren M."/>
            <person name="Johannesson H."/>
        </authorList>
    </citation>
    <scope>NUCLEOTIDE SEQUENCE</scope>
    <source>
        <strain evidence="12">PSN309</strain>
    </source>
</reference>
<evidence type="ECO:0000256" key="2">
    <source>
        <dbReference type="ARBA" id="ARBA00022741"/>
    </source>
</evidence>
<dbReference type="FunFam" id="3.40.50.10810:FF:000059">
    <property type="entry name" value="SNF2 family helicase/ATPase, putative"/>
    <property type="match status" value="1"/>
</dbReference>
<feature type="domain" description="RING-type" evidence="9">
    <location>
        <begin position="1138"/>
        <end position="1176"/>
    </location>
</feature>
<keyword evidence="1" id="KW-0479">Metal-binding</keyword>
<dbReference type="InterPro" id="IPR027417">
    <property type="entry name" value="P-loop_NTPase"/>
</dbReference>
<dbReference type="GO" id="GO:0061630">
    <property type="term" value="F:ubiquitin protein ligase activity"/>
    <property type="evidence" value="ECO:0007669"/>
    <property type="project" value="TreeGrafter"/>
</dbReference>
<dbReference type="Gene3D" id="3.40.50.300">
    <property type="entry name" value="P-loop containing nucleotide triphosphate hydrolases"/>
    <property type="match status" value="1"/>
</dbReference>
<evidence type="ECO:0000256" key="8">
    <source>
        <dbReference type="SAM" id="MobiDB-lite"/>
    </source>
</evidence>
<dbReference type="PROSITE" id="PS51194">
    <property type="entry name" value="HELICASE_CTER"/>
    <property type="match status" value="1"/>
</dbReference>
<organism evidence="12 13">
    <name type="scientific">Podospora australis</name>
    <dbReference type="NCBI Taxonomy" id="1536484"/>
    <lineage>
        <taxon>Eukaryota</taxon>
        <taxon>Fungi</taxon>
        <taxon>Dikarya</taxon>
        <taxon>Ascomycota</taxon>
        <taxon>Pezizomycotina</taxon>
        <taxon>Sordariomycetes</taxon>
        <taxon>Sordariomycetidae</taxon>
        <taxon>Sordariales</taxon>
        <taxon>Podosporaceae</taxon>
        <taxon>Podospora</taxon>
    </lineage>
</organism>
<evidence type="ECO:0000259" key="11">
    <source>
        <dbReference type="PROSITE" id="PS51194"/>
    </source>
</evidence>
<dbReference type="InterPro" id="IPR001841">
    <property type="entry name" value="Znf_RING"/>
</dbReference>
<evidence type="ECO:0000259" key="10">
    <source>
        <dbReference type="PROSITE" id="PS51192"/>
    </source>
</evidence>
<dbReference type="InterPro" id="IPR017907">
    <property type="entry name" value="Znf_RING_CS"/>
</dbReference>
<reference evidence="12" key="2">
    <citation type="submission" date="2023-05" db="EMBL/GenBank/DDBJ databases">
        <authorList>
            <consortium name="Lawrence Berkeley National Laboratory"/>
            <person name="Steindorff A."/>
            <person name="Hensen N."/>
            <person name="Bonometti L."/>
            <person name="Westerberg I."/>
            <person name="Brannstrom I.O."/>
            <person name="Guillou S."/>
            <person name="Cros-Aarteil S."/>
            <person name="Calhoun S."/>
            <person name="Haridas S."/>
            <person name="Kuo A."/>
            <person name="Mondo S."/>
            <person name="Pangilinan J."/>
            <person name="Riley R."/>
            <person name="Labutti K."/>
            <person name="Andreopoulos B."/>
            <person name="Lipzen A."/>
            <person name="Chen C."/>
            <person name="Yanf M."/>
            <person name="Daum C."/>
            <person name="Ng V."/>
            <person name="Clum A."/>
            <person name="Ohm R."/>
            <person name="Martin F."/>
            <person name="Silar P."/>
            <person name="Natvig D."/>
            <person name="Lalanne C."/>
            <person name="Gautier V."/>
            <person name="Ament-Velasquez S.L."/>
            <person name="Kruys A."/>
            <person name="Hutchinson M.I."/>
            <person name="Powell A.J."/>
            <person name="Barry K."/>
            <person name="Miller A.N."/>
            <person name="Grigoriev I.V."/>
            <person name="Debuchy R."/>
            <person name="Gladieux P."/>
            <person name="Thoren M.H."/>
            <person name="Johannesson H."/>
        </authorList>
    </citation>
    <scope>NUCLEOTIDE SEQUENCE</scope>
    <source>
        <strain evidence="12">PSN309</strain>
    </source>
</reference>
<dbReference type="PROSITE" id="PS50089">
    <property type="entry name" value="ZF_RING_2"/>
    <property type="match status" value="1"/>
</dbReference>
<feature type="domain" description="Helicase C-terminal" evidence="11">
    <location>
        <begin position="1251"/>
        <end position="1403"/>
    </location>
</feature>
<dbReference type="Gene3D" id="3.40.50.10810">
    <property type="entry name" value="Tandem AAA-ATPase domain"/>
    <property type="match status" value="1"/>
</dbReference>
<feature type="region of interest" description="Disordered" evidence="8">
    <location>
        <begin position="32"/>
        <end position="59"/>
    </location>
</feature>
<dbReference type="PANTHER" id="PTHR45865">
    <property type="entry name" value="E3 UBIQUITIN-PROTEIN LIGASE SHPRH FAMILY MEMBER"/>
    <property type="match status" value="1"/>
</dbReference>
<dbReference type="SMART" id="SM00490">
    <property type="entry name" value="HELICc"/>
    <property type="match status" value="1"/>
</dbReference>
<keyword evidence="4" id="KW-0378">Hydrolase</keyword>
<dbReference type="SUPFAM" id="SSF57850">
    <property type="entry name" value="RING/U-box"/>
    <property type="match status" value="1"/>
</dbReference>
<gene>
    <name evidence="12" type="ORF">QBC35DRAFT_162123</name>
</gene>
<evidence type="ECO:0000256" key="3">
    <source>
        <dbReference type="ARBA" id="ARBA00022771"/>
    </source>
</evidence>
<feature type="compositionally biased region" description="Acidic residues" evidence="8">
    <location>
        <begin position="750"/>
        <end position="761"/>
    </location>
</feature>
<dbReference type="Pfam" id="PF00271">
    <property type="entry name" value="Helicase_C"/>
    <property type="match status" value="1"/>
</dbReference>
<dbReference type="SMART" id="SM00184">
    <property type="entry name" value="RING"/>
    <property type="match status" value="1"/>
</dbReference>
<evidence type="ECO:0000259" key="9">
    <source>
        <dbReference type="PROSITE" id="PS50089"/>
    </source>
</evidence>
<dbReference type="FunFam" id="3.40.50.300:FF:001870">
    <property type="entry name" value="SNF2 family helicase/ATPase, putative"/>
    <property type="match status" value="1"/>
</dbReference>
<dbReference type="Pfam" id="PF00176">
    <property type="entry name" value="SNF2-rel_dom"/>
    <property type="match status" value="1"/>
</dbReference>
<dbReference type="Pfam" id="PF13639">
    <property type="entry name" value="zf-RING_2"/>
    <property type="match status" value="1"/>
</dbReference>
<feature type="region of interest" description="Disordered" evidence="8">
    <location>
        <begin position="726"/>
        <end position="767"/>
    </location>
</feature>
<feature type="domain" description="Helicase ATP-binding" evidence="10">
    <location>
        <begin position="327"/>
        <end position="530"/>
    </location>
</feature>
<name>A0AAN7ALD6_9PEZI</name>
<dbReference type="Pfam" id="PF26021">
    <property type="entry name" value="Ferritin_C144_05"/>
    <property type="match status" value="1"/>
</dbReference>
<feature type="region of interest" description="Disordered" evidence="8">
    <location>
        <begin position="1197"/>
        <end position="1216"/>
    </location>
</feature>
<dbReference type="SUPFAM" id="SSF52540">
    <property type="entry name" value="P-loop containing nucleoside triphosphate hydrolases"/>
    <property type="match status" value="2"/>
</dbReference>
<accession>A0AAN7ALD6</accession>
<evidence type="ECO:0000256" key="7">
    <source>
        <dbReference type="PROSITE-ProRule" id="PRU00175"/>
    </source>
</evidence>
<dbReference type="PANTHER" id="PTHR45865:SF1">
    <property type="entry name" value="E3 UBIQUITIN-PROTEIN LIGASE SHPRH"/>
    <property type="match status" value="1"/>
</dbReference>
<dbReference type="InterPro" id="IPR049730">
    <property type="entry name" value="SNF2/RAD54-like_C"/>
</dbReference>
<dbReference type="InterPro" id="IPR000330">
    <property type="entry name" value="SNF2_N"/>
</dbReference>